<name>A0AAV1IXQ8_9NEOP</name>
<accession>A0AAV1IXQ8</accession>
<evidence type="ECO:0000313" key="1">
    <source>
        <dbReference type="EMBL" id="CAK1541898.1"/>
    </source>
</evidence>
<protein>
    <submittedName>
        <fullName evidence="1">Uncharacterized protein</fullName>
    </submittedName>
</protein>
<dbReference type="Proteomes" id="UP001497472">
    <property type="component" value="Unassembled WGS sequence"/>
</dbReference>
<comment type="caution">
    <text evidence="1">The sequence shown here is derived from an EMBL/GenBank/DDBJ whole genome shotgun (WGS) entry which is preliminary data.</text>
</comment>
<reference evidence="1 2" key="1">
    <citation type="submission" date="2023-11" db="EMBL/GenBank/DDBJ databases">
        <authorList>
            <person name="Okamura Y."/>
        </authorList>
    </citation>
    <scope>NUCLEOTIDE SEQUENCE [LARGE SCALE GENOMIC DNA]</scope>
</reference>
<dbReference type="AlphaFoldDB" id="A0AAV1IXQ8"/>
<evidence type="ECO:0000313" key="2">
    <source>
        <dbReference type="Proteomes" id="UP001497472"/>
    </source>
</evidence>
<keyword evidence="2" id="KW-1185">Reference proteome</keyword>
<dbReference type="EMBL" id="CAVLEF010000003">
    <property type="protein sequence ID" value="CAK1541898.1"/>
    <property type="molecule type" value="Genomic_DNA"/>
</dbReference>
<organism evidence="1 2">
    <name type="scientific">Leptosia nina</name>
    <dbReference type="NCBI Taxonomy" id="320188"/>
    <lineage>
        <taxon>Eukaryota</taxon>
        <taxon>Metazoa</taxon>
        <taxon>Ecdysozoa</taxon>
        <taxon>Arthropoda</taxon>
        <taxon>Hexapoda</taxon>
        <taxon>Insecta</taxon>
        <taxon>Pterygota</taxon>
        <taxon>Neoptera</taxon>
        <taxon>Endopterygota</taxon>
        <taxon>Lepidoptera</taxon>
        <taxon>Glossata</taxon>
        <taxon>Ditrysia</taxon>
        <taxon>Papilionoidea</taxon>
        <taxon>Pieridae</taxon>
        <taxon>Pierinae</taxon>
        <taxon>Leptosia</taxon>
    </lineage>
</organism>
<sequence>MGCRSWRRPAVAVIPRNPLRAMRECVLLWLTGRATAVDYASIYVPTLNNLTYSELIVLRQNNNIQLANTTLG</sequence>
<gene>
    <name evidence="1" type="ORF">LNINA_LOCUS1847</name>
</gene>
<proteinExistence type="predicted"/>